<name>A0A9P4IGS0_9PEZI</name>
<dbReference type="GO" id="GO:0003676">
    <property type="term" value="F:nucleic acid binding"/>
    <property type="evidence" value="ECO:0007669"/>
    <property type="project" value="InterPro"/>
</dbReference>
<protein>
    <recommendedName>
        <fullName evidence="1">Gfd2/YDR514C-like C-terminal domain-containing protein</fullName>
    </recommendedName>
</protein>
<evidence type="ECO:0000313" key="3">
    <source>
        <dbReference type="Proteomes" id="UP000799772"/>
    </source>
</evidence>
<keyword evidence="3" id="KW-1185">Reference proteome</keyword>
<dbReference type="EMBL" id="ML978124">
    <property type="protein sequence ID" value="KAF2100724.1"/>
    <property type="molecule type" value="Genomic_DNA"/>
</dbReference>
<reference evidence="2" key="1">
    <citation type="journal article" date="2020" name="Stud. Mycol.">
        <title>101 Dothideomycetes genomes: a test case for predicting lifestyles and emergence of pathogens.</title>
        <authorList>
            <person name="Haridas S."/>
            <person name="Albert R."/>
            <person name="Binder M."/>
            <person name="Bloem J."/>
            <person name="Labutti K."/>
            <person name="Salamov A."/>
            <person name="Andreopoulos B."/>
            <person name="Baker S."/>
            <person name="Barry K."/>
            <person name="Bills G."/>
            <person name="Bluhm B."/>
            <person name="Cannon C."/>
            <person name="Castanera R."/>
            <person name="Culley D."/>
            <person name="Daum C."/>
            <person name="Ezra D."/>
            <person name="Gonzalez J."/>
            <person name="Henrissat B."/>
            <person name="Kuo A."/>
            <person name="Liang C."/>
            <person name="Lipzen A."/>
            <person name="Lutzoni F."/>
            <person name="Magnuson J."/>
            <person name="Mondo S."/>
            <person name="Nolan M."/>
            <person name="Ohm R."/>
            <person name="Pangilinan J."/>
            <person name="Park H.-J."/>
            <person name="Ramirez L."/>
            <person name="Alfaro M."/>
            <person name="Sun H."/>
            <person name="Tritt A."/>
            <person name="Yoshinaga Y."/>
            <person name="Zwiers L.-H."/>
            <person name="Turgeon B."/>
            <person name="Goodwin S."/>
            <person name="Spatafora J."/>
            <person name="Crous P."/>
            <person name="Grigoriev I."/>
        </authorList>
    </citation>
    <scope>NUCLEOTIDE SEQUENCE</scope>
    <source>
        <strain evidence="2">CBS 133067</strain>
    </source>
</reference>
<accession>A0A9P4IGS0</accession>
<dbReference type="OrthoDB" id="3945442at2759"/>
<dbReference type="InterPro" id="IPR036397">
    <property type="entry name" value="RNaseH_sf"/>
</dbReference>
<evidence type="ECO:0000313" key="2">
    <source>
        <dbReference type="EMBL" id="KAF2100724.1"/>
    </source>
</evidence>
<organism evidence="2 3">
    <name type="scientific">Rhizodiscina lignyota</name>
    <dbReference type="NCBI Taxonomy" id="1504668"/>
    <lineage>
        <taxon>Eukaryota</taxon>
        <taxon>Fungi</taxon>
        <taxon>Dikarya</taxon>
        <taxon>Ascomycota</taxon>
        <taxon>Pezizomycotina</taxon>
        <taxon>Dothideomycetes</taxon>
        <taxon>Pleosporomycetidae</taxon>
        <taxon>Aulographales</taxon>
        <taxon>Rhizodiscinaceae</taxon>
        <taxon>Rhizodiscina</taxon>
    </lineage>
</organism>
<proteinExistence type="predicted"/>
<dbReference type="Gene3D" id="3.30.420.10">
    <property type="entry name" value="Ribonuclease H-like superfamily/Ribonuclease H"/>
    <property type="match status" value="1"/>
</dbReference>
<dbReference type="Pfam" id="PF21762">
    <property type="entry name" value="DEDDh_C"/>
    <property type="match status" value="1"/>
</dbReference>
<dbReference type="AlphaFoldDB" id="A0A9P4IGS0"/>
<evidence type="ECO:0000259" key="1">
    <source>
        <dbReference type="Pfam" id="PF21762"/>
    </source>
</evidence>
<dbReference type="SUPFAM" id="SSF53098">
    <property type="entry name" value="Ribonuclease H-like"/>
    <property type="match status" value="1"/>
</dbReference>
<gene>
    <name evidence="2" type="ORF">NA57DRAFT_54799</name>
</gene>
<comment type="caution">
    <text evidence="2">The sequence shown here is derived from an EMBL/GenBank/DDBJ whole genome shotgun (WGS) entry which is preliminary data.</text>
</comment>
<dbReference type="InterPro" id="IPR048519">
    <property type="entry name" value="Gfd2/YDR514C-like_C"/>
</dbReference>
<feature type="domain" description="Gfd2/YDR514C-like C-terminal" evidence="1">
    <location>
        <begin position="35"/>
        <end position="213"/>
    </location>
</feature>
<sequence>MPYRNNLFPIKHWRTLWENKITDLDSLRGLWPKSTFVAIDFEGSDDTIHEIGLAVLPGGKLDDVRSPLNETWHSLIQRHQIQTHCIRVQDHGVSKKSRKENFFFGSVHNVETTLTAILTEVKTTTKKDIVLLGYHIVSELRTLSKDLQSMLPFFVAWVDVQDLVGGMTGLNQPALKDITAAYRLDAAVASQYHKSQGHHSAGNDAVRILVVLTALLHYAQTGETIVVARSPRRPQAKIFTSRPSPQQHFPFVAKVETLNNTSLPPDMDSGYRFYHFFKDYDVTAVSVRGHRGIEGVEEGHGIRRPKGRYAWICLPTEEKLHRFVHEWDGTETKTGVVLKVKVVCDTNSPPISRIDRKLAKEKEQRQWSRQVRGTLPSFDNGSELDAALDDLFIQSPETE</sequence>
<dbReference type="Proteomes" id="UP000799772">
    <property type="component" value="Unassembled WGS sequence"/>
</dbReference>
<dbReference type="InterPro" id="IPR012337">
    <property type="entry name" value="RNaseH-like_sf"/>
</dbReference>